<evidence type="ECO:0000313" key="1">
    <source>
        <dbReference type="EMBL" id="JAH34697.1"/>
    </source>
</evidence>
<protein>
    <submittedName>
        <fullName evidence="1">Uncharacterized protein</fullName>
    </submittedName>
</protein>
<dbReference type="AlphaFoldDB" id="A0A0E9S0I0"/>
<reference evidence="1" key="2">
    <citation type="journal article" date="2015" name="Fish Shellfish Immunol.">
        <title>Early steps in the European eel (Anguilla anguilla)-Vibrio vulnificus interaction in the gills: Role of the RtxA13 toxin.</title>
        <authorList>
            <person name="Callol A."/>
            <person name="Pajuelo D."/>
            <person name="Ebbesson L."/>
            <person name="Teles M."/>
            <person name="MacKenzie S."/>
            <person name="Amaro C."/>
        </authorList>
    </citation>
    <scope>NUCLEOTIDE SEQUENCE</scope>
</reference>
<reference evidence="1" key="1">
    <citation type="submission" date="2014-11" db="EMBL/GenBank/DDBJ databases">
        <authorList>
            <person name="Amaro Gonzalez C."/>
        </authorList>
    </citation>
    <scope>NUCLEOTIDE SEQUENCE</scope>
</reference>
<accession>A0A0E9S0I0</accession>
<name>A0A0E9S0I0_ANGAN</name>
<proteinExistence type="predicted"/>
<sequence length="50" mass="5847">MSLELTCRTPLLHGIDHEHPKVIFCAIFGLLTDLGQIRIRFGFKYFSTFY</sequence>
<organism evidence="1">
    <name type="scientific">Anguilla anguilla</name>
    <name type="common">European freshwater eel</name>
    <name type="synonym">Muraena anguilla</name>
    <dbReference type="NCBI Taxonomy" id="7936"/>
    <lineage>
        <taxon>Eukaryota</taxon>
        <taxon>Metazoa</taxon>
        <taxon>Chordata</taxon>
        <taxon>Craniata</taxon>
        <taxon>Vertebrata</taxon>
        <taxon>Euteleostomi</taxon>
        <taxon>Actinopterygii</taxon>
        <taxon>Neopterygii</taxon>
        <taxon>Teleostei</taxon>
        <taxon>Anguilliformes</taxon>
        <taxon>Anguillidae</taxon>
        <taxon>Anguilla</taxon>
    </lineage>
</organism>
<dbReference type="EMBL" id="GBXM01073880">
    <property type="protein sequence ID" value="JAH34697.1"/>
    <property type="molecule type" value="Transcribed_RNA"/>
</dbReference>